<comment type="caution">
    <text evidence="1">The sequence shown here is derived from an EMBL/GenBank/DDBJ whole genome shotgun (WGS) entry which is preliminary data.</text>
</comment>
<dbReference type="RefSeq" id="WP_357805171.1">
    <property type="nucleotide sequence ID" value="NZ_JBEYBM010000010.1"/>
</dbReference>
<name>A0ABV2X6E8_9NOCA</name>
<evidence type="ECO:0000313" key="1">
    <source>
        <dbReference type="EMBL" id="MEU2121451.1"/>
    </source>
</evidence>
<keyword evidence="2" id="KW-1185">Reference proteome</keyword>
<sequence>MTALTILLLAALLAYPIYRFAPGRDPRTFRLERFHPGTPMSDQTPSSYDYQRRYSDLSAIYGRGDVPDAELPGNA</sequence>
<gene>
    <name evidence="1" type="ORF">ABZ507_06395</name>
</gene>
<proteinExistence type="predicted"/>
<protein>
    <submittedName>
        <fullName evidence="1">Uncharacterized protein</fullName>
    </submittedName>
</protein>
<evidence type="ECO:0000313" key="2">
    <source>
        <dbReference type="Proteomes" id="UP001550535"/>
    </source>
</evidence>
<dbReference type="Proteomes" id="UP001550535">
    <property type="component" value="Unassembled WGS sequence"/>
</dbReference>
<reference evidence="1 2" key="1">
    <citation type="submission" date="2024-06" db="EMBL/GenBank/DDBJ databases">
        <title>The Natural Products Discovery Center: Release of the First 8490 Sequenced Strains for Exploring Actinobacteria Biosynthetic Diversity.</title>
        <authorList>
            <person name="Kalkreuter E."/>
            <person name="Kautsar S.A."/>
            <person name="Yang D."/>
            <person name="Bader C.D."/>
            <person name="Teijaro C.N."/>
            <person name="Fluegel L."/>
            <person name="Davis C.M."/>
            <person name="Simpson J.R."/>
            <person name="Lauterbach L."/>
            <person name="Steele A.D."/>
            <person name="Gui C."/>
            <person name="Meng S."/>
            <person name="Li G."/>
            <person name="Viehrig K."/>
            <person name="Ye F."/>
            <person name="Su P."/>
            <person name="Kiefer A.F."/>
            <person name="Nichols A."/>
            <person name="Cepeda A.J."/>
            <person name="Yan W."/>
            <person name="Fan B."/>
            <person name="Jiang Y."/>
            <person name="Adhikari A."/>
            <person name="Zheng C.-J."/>
            <person name="Schuster L."/>
            <person name="Cowan T.M."/>
            <person name="Smanski M.J."/>
            <person name="Chevrette M.G."/>
            <person name="De Carvalho L.P.S."/>
            <person name="Shen B."/>
        </authorList>
    </citation>
    <scope>NUCLEOTIDE SEQUENCE [LARGE SCALE GENOMIC DNA]</scope>
    <source>
        <strain evidence="1 2">NPDC019434</strain>
    </source>
</reference>
<dbReference type="EMBL" id="JBEYBR010000011">
    <property type="protein sequence ID" value="MEU2121451.1"/>
    <property type="molecule type" value="Genomic_DNA"/>
</dbReference>
<accession>A0ABV2X6E8</accession>
<organism evidence="1 2">
    <name type="scientific">Nocardia niwae</name>
    <dbReference type="NCBI Taxonomy" id="626084"/>
    <lineage>
        <taxon>Bacteria</taxon>
        <taxon>Bacillati</taxon>
        <taxon>Actinomycetota</taxon>
        <taxon>Actinomycetes</taxon>
        <taxon>Mycobacteriales</taxon>
        <taxon>Nocardiaceae</taxon>
        <taxon>Nocardia</taxon>
    </lineage>
</organism>